<evidence type="ECO:0000256" key="2">
    <source>
        <dbReference type="ARBA" id="ARBA00004173"/>
    </source>
</evidence>
<protein>
    <recommendedName>
        <fullName evidence="4">Required for respiratory growth protein 9, mitochondrial</fullName>
    </recommendedName>
</protein>
<dbReference type="Pfam" id="PF06413">
    <property type="entry name" value="Neugrin"/>
    <property type="match status" value="1"/>
</dbReference>
<evidence type="ECO:0000313" key="7">
    <source>
        <dbReference type="EMBL" id="KAJ5113106.1"/>
    </source>
</evidence>
<keyword evidence="5" id="KW-0809">Transit peptide</keyword>
<feature type="compositionally biased region" description="Basic and acidic residues" evidence="6">
    <location>
        <begin position="53"/>
        <end position="69"/>
    </location>
</feature>
<evidence type="ECO:0000256" key="6">
    <source>
        <dbReference type="SAM" id="MobiDB-lite"/>
    </source>
</evidence>
<dbReference type="GO" id="GO:0005634">
    <property type="term" value="C:nucleus"/>
    <property type="evidence" value="ECO:0007669"/>
    <property type="project" value="TreeGrafter"/>
</dbReference>
<feature type="compositionally biased region" description="Polar residues" evidence="6">
    <location>
        <begin position="231"/>
        <end position="243"/>
    </location>
</feature>
<comment type="subcellular location">
    <subcellularLocation>
        <location evidence="2">Mitochondrion</location>
    </subcellularLocation>
</comment>
<feature type="compositionally biased region" description="Low complexity" evidence="6">
    <location>
        <begin position="76"/>
        <end position="90"/>
    </location>
</feature>
<evidence type="ECO:0000256" key="1">
    <source>
        <dbReference type="ARBA" id="ARBA00003548"/>
    </source>
</evidence>
<comment type="function">
    <text evidence="1">Required for respiratory activity and maintenance and expression of the mitochondrial genome.</text>
</comment>
<organism evidence="7 8">
    <name type="scientific">Penicillium angulare</name>
    <dbReference type="NCBI Taxonomy" id="116970"/>
    <lineage>
        <taxon>Eukaryota</taxon>
        <taxon>Fungi</taxon>
        <taxon>Dikarya</taxon>
        <taxon>Ascomycota</taxon>
        <taxon>Pezizomycotina</taxon>
        <taxon>Eurotiomycetes</taxon>
        <taxon>Eurotiomycetidae</taxon>
        <taxon>Eurotiales</taxon>
        <taxon>Aspergillaceae</taxon>
        <taxon>Penicillium</taxon>
    </lineage>
</organism>
<dbReference type="AlphaFoldDB" id="A0A9W9G6T9"/>
<dbReference type="PANTHER" id="PTHR13475">
    <property type="entry name" value="NEUGRIN"/>
    <property type="match status" value="1"/>
</dbReference>
<evidence type="ECO:0000256" key="4">
    <source>
        <dbReference type="ARBA" id="ARBA00013566"/>
    </source>
</evidence>
<feature type="region of interest" description="Disordered" evidence="6">
    <location>
        <begin position="230"/>
        <end position="262"/>
    </location>
</feature>
<gene>
    <name evidence="7" type="ORF">N7456_001640</name>
</gene>
<proteinExistence type="inferred from homology"/>
<dbReference type="PANTHER" id="PTHR13475:SF3">
    <property type="entry name" value="NEUGRIN"/>
    <property type="match status" value="1"/>
</dbReference>
<dbReference type="Proteomes" id="UP001149165">
    <property type="component" value="Unassembled WGS sequence"/>
</dbReference>
<accession>A0A9W9G6T9</accession>
<dbReference type="InterPro" id="IPR010487">
    <property type="entry name" value="NGRN/Rrg9"/>
</dbReference>
<reference evidence="7" key="1">
    <citation type="submission" date="2022-11" db="EMBL/GenBank/DDBJ databases">
        <authorList>
            <person name="Petersen C."/>
        </authorList>
    </citation>
    <scope>NUCLEOTIDE SEQUENCE</scope>
    <source>
        <strain evidence="7">IBT 30069</strain>
    </source>
</reference>
<reference evidence="7" key="2">
    <citation type="journal article" date="2023" name="IMA Fungus">
        <title>Comparative genomic study of the Penicillium genus elucidates a diverse pangenome and 15 lateral gene transfer events.</title>
        <authorList>
            <person name="Petersen C."/>
            <person name="Sorensen T."/>
            <person name="Nielsen M.R."/>
            <person name="Sondergaard T.E."/>
            <person name="Sorensen J.L."/>
            <person name="Fitzpatrick D.A."/>
            <person name="Frisvad J.C."/>
            <person name="Nielsen K.L."/>
        </authorList>
    </citation>
    <scope>NUCLEOTIDE SEQUENCE</scope>
    <source>
        <strain evidence="7">IBT 30069</strain>
    </source>
</reference>
<dbReference type="GO" id="GO:0005739">
    <property type="term" value="C:mitochondrion"/>
    <property type="evidence" value="ECO:0007669"/>
    <property type="project" value="UniProtKB-SubCell"/>
</dbReference>
<keyword evidence="8" id="KW-1185">Reference proteome</keyword>
<evidence type="ECO:0000256" key="3">
    <source>
        <dbReference type="ARBA" id="ARBA00010895"/>
    </source>
</evidence>
<evidence type="ECO:0000313" key="8">
    <source>
        <dbReference type="Proteomes" id="UP001149165"/>
    </source>
</evidence>
<feature type="compositionally biased region" description="Acidic residues" evidence="6">
    <location>
        <begin position="253"/>
        <end position="262"/>
    </location>
</feature>
<feature type="region of interest" description="Disordered" evidence="6">
    <location>
        <begin position="45"/>
        <end position="127"/>
    </location>
</feature>
<comment type="similarity">
    <text evidence="3">Belongs to the RRG9 family.</text>
</comment>
<name>A0A9W9G6T9_9EURO</name>
<dbReference type="OrthoDB" id="5578174at2759"/>
<feature type="compositionally biased region" description="Basic and acidic residues" evidence="6">
    <location>
        <begin position="98"/>
        <end position="127"/>
    </location>
</feature>
<dbReference type="EMBL" id="JAPQKH010000002">
    <property type="protein sequence ID" value="KAJ5113106.1"/>
    <property type="molecule type" value="Genomic_DNA"/>
</dbReference>
<evidence type="ECO:0000256" key="5">
    <source>
        <dbReference type="ARBA" id="ARBA00022946"/>
    </source>
</evidence>
<comment type="caution">
    <text evidence="7">The sequence shown here is derived from an EMBL/GenBank/DDBJ whole genome shotgun (WGS) entry which is preliminary data.</text>
</comment>
<sequence length="262" mass="29984">MATKCATPASLALPRALYRVFCSEIPHNPRPSLFVRHSRTLQQPRQFSSTVRFHRDQEQSHNAVSDHLKPSGIKASMKSSHSSATSPSDSTGKPRRTIKADKDRKNAKDTDKKWNKTKKLNQEPKLKMKPEDWQIQKQALSQKFPAGWNPAKKLSPDALDGIRQLHASAPEQFTTAVLAEEFKISPESIRRILKSKWRPSGEEVESRRKRWEKRHERIWSHMAELGLRPMTKSSLPWADSQTLYKKDGKDDGKDDGEDEGKK</sequence>